<evidence type="ECO:0000256" key="7">
    <source>
        <dbReference type="HAMAP-Rule" id="MF_00203"/>
    </source>
</evidence>
<dbReference type="Gene3D" id="3.30.420.340">
    <property type="entry name" value="UvrC, RNAse H endonuclease domain"/>
    <property type="match status" value="1"/>
</dbReference>
<dbReference type="SMART" id="SM00278">
    <property type="entry name" value="HhH1"/>
    <property type="match status" value="2"/>
</dbReference>
<evidence type="ECO:0000256" key="4">
    <source>
        <dbReference type="ARBA" id="ARBA00022881"/>
    </source>
</evidence>
<dbReference type="InterPro" id="IPR001943">
    <property type="entry name" value="UVR_dom"/>
</dbReference>
<dbReference type="Pfam" id="PF22920">
    <property type="entry name" value="UvrC_RNaseH"/>
    <property type="match status" value="1"/>
</dbReference>
<evidence type="ECO:0000259" key="9">
    <source>
        <dbReference type="PROSITE" id="PS50164"/>
    </source>
</evidence>
<evidence type="ECO:0000259" key="10">
    <source>
        <dbReference type="PROSITE" id="PS50165"/>
    </source>
</evidence>
<dbReference type="Pfam" id="PF14520">
    <property type="entry name" value="HHH_5"/>
    <property type="match status" value="1"/>
</dbReference>
<evidence type="ECO:0000256" key="3">
    <source>
        <dbReference type="ARBA" id="ARBA00022769"/>
    </source>
</evidence>
<dbReference type="SMART" id="SM00465">
    <property type="entry name" value="GIYc"/>
    <property type="match status" value="1"/>
</dbReference>
<dbReference type="InterPro" id="IPR004791">
    <property type="entry name" value="UvrC"/>
</dbReference>
<gene>
    <name evidence="7 11" type="primary">uvrC</name>
    <name evidence="11" type="ORF">RI844_04275</name>
</gene>
<organism evidence="11 12">
    <name type="scientific">Thalassotalea fonticola</name>
    <dbReference type="NCBI Taxonomy" id="3065649"/>
    <lineage>
        <taxon>Bacteria</taxon>
        <taxon>Pseudomonadati</taxon>
        <taxon>Pseudomonadota</taxon>
        <taxon>Gammaproteobacteria</taxon>
        <taxon>Alteromonadales</taxon>
        <taxon>Colwelliaceae</taxon>
        <taxon>Thalassotalea</taxon>
    </lineage>
</organism>
<feature type="domain" description="GIY-YIG" evidence="9">
    <location>
        <begin position="19"/>
        <end position="97"/>
    </location>
</feature>
<dbReference type="InterPro" id="IPR038476">
    <property type="entry name" value="UvrC_RNase_H_dom_sf"/>
</dbReference>
<dbReference type="InterPro" id="IPR001162">
    <property type="entry name" value="UvrC_RNase_H_dom"/>
</dbReference>
<dbReference type="SUPFAM" id="SSF46600">
    <property type="entry name" value="C-terminal UvrC-binding domain of UvrB"/>
    <property type="match status" value="1"/>
</dbReference>
<keyword evidence="2 7" id="KW-0227">DNA damage</keyword>
<protein>
    <recommendedName>
        <fullName evidence="7">UvrABC system protein C</fullName>
        <shortName evidence="7">Protein UvrC</shortName>
    </recommendedName>
    <alternativeName>
        <fullName evidence="7">Excinuclease ABC subunit C</fullName>
    </alternativeName>
</protein>
<evidence type="ECO:0000313" key="11">
    <source>
        <dbReference type="EMBL" id="WOH38450.1"/>
    </source>
</evidence>
<dbReference type="Pfam" id="PF01541">
    <property type="entry name" value="GIY-YIG"/>
    <property type="match status" value="1"/>
</dbReference>
<comment type="subcellular location">
    <subcellularLocation>
        <location evidence="7">Cytoplasm</location>
    </subcellularLocation>
</comment>
<dbReference type="Proteomes" id="UP001301442">
    <property type="component" value="Chromosome"/>
</dbReference>
<feature type="domain" description="UvrC family homology region profile" evidence="10">
    <location>
        <begin position="256"/>
        <end position="483"/>
    </location>
</feature>
<dbReference type="InterPro" id="IPR050066">
    <property type="entry name" value="UvrABC_protein_C"/>
</dbReference>
<keyword evidence="4 7" id="KW-0267">Excision nuclease</keyword>
<dbReference type="NCBIfam" id="NF001824">
    <property type="entry name" value="PRK00558.1-5"/>
    <property type="match status" value="1"/>
</dbReference>
<dbReference type="InterPro" id="IPR010994">
    <property type="entry name" value="RuvA_2-like"/>
</dbReference>
<dbReference type="SUPFAM" id="SSF82771">
    <property type="entry name" value="GIY-YIG endonuclease"/>
    <property type="match status" value="1"/>
</dbReference>
<dbReference type="PANTHER" id="PTHR30562">
    <property type="entry name" value="UVRC/OXIDOREDUCTASE"/>
    <property type="match status" value="1"/>
</dbReference>
<dbReference type="PROSITE" id="PS50165">
    <property type="entry name" value="UVRC"/>
    <property type="match status" value="1"/>
</dbReference>
<dbReference type="PROSITE" id="PS50151">
    <property type="entry name" value="UVR"/>
    <property type="match status" value="1"/>
</dbReference>
<keyword evidence="3 7" id="KW-0228">DNA excision</keyword>
<dbReference type="EMBL" id="CP136600">
    <property type="protein sequence ID" value="WOH38450.1"/>
    <property type="molecule type" value="Genomic_DNA"/>
</dbReference>
<comment type="similarity">
    <text evidence="7">Belongs to the UvrC family.</text>
</comment>
<keyword evidence="1 7" id="KW-0963">Cytoplasm</keyword>
<dbReference type="SUPFAM" id="SSF47781">
    <property type="entry name" value="RuvA domain 2-like"/>
    <property type="match status" value="1"/>
</dbReference>
<dbReference type="Gene3D" id="3.40.1440.10">
    <property type="entry name" value="GIY-YIG endonuclease"/>
    <property type="match status" value="1"/>
</dbReference>
<keyword evidence="6 7" id="KW-0742">SOS response</keyword>
<dbReference type="NCBIfam" id="TIGR00194">
    <property type="entry name" value="uvrC"/>
    <property type="match status" value="1"/>
</dbReference>
<evidence type="ECO:0000256" key="2">
    <source>
        <dbReference type="ARBA" id="ARBA00022763"/>
    </source>
</evidence>
<dbReference type="InterPro" id="IPR003583">
    <property type="entry name" value="Hlx-hairpin-Hlx_DNA-bd_motif"/>
</dbReference>
<comment type="function">
    <text evidence="7">The UvrABC repair system catalyzes the recognition and processing of DNA lesions. UvrC both incises the 5' and 3' sides of the lesion. The N-terminal half is responsible for the 3' incision and the C-terminal half is responsible for the 5' incision.</text>
</comment>
<dbReference type="PANTHER" id="PTHR30562:SF1">
    <property type="entry name" value="UVRABC SYSTEM PROTEIN C"/>
    <property type="match status" value="1"/>
</dbReference>
<dbReference type="PROSITE" id="PS50164">
    <property type="entry name" value="GIY_YIG"/>
    <property type="match status" value="1"/>
</dbReference>
<dbReference type="InterPro" id="IPR035901">
    <property type="entry name" value="GIY-YIG_endonuc_sf"/>
</dbReference>
<dbReference type="Pfam" id="PF08459">
    <property type="entry name" value="UvrC_RNaseH_dom"/>
    <property type="match status" value="1"/>
</dbReference>
<dbReference type="Gene3D" id="4.10.860.10">
    <property type="entry name" value="UVR domain"/>
    <property type="match status" value="1"/>
</dbReference>
<evidence type="ECO:0000256" key="6">
    <source>
        <dbReference type="ARBA" id="ARBA00023236"/>
    </source>
</evidence>
<evidence type="ECO:0000256" key="1">
    <source>
        <dbReference type="ARBA" id="ARBA00022490"/>
    </source>
</evidence>
<sequence length="612" mass="68913">MTEQSNDFDYKAFLSSVTEQSGVYRMYDGEQTIIYVGKAKDLKSRLSSYFRKDVGSVKTRALVSHIKAIDVTVTHTEGEALILENNYIKKYQPKYNVLLRDDKSYPYLLISSHKHPKLGSHRGGKRTKGEYFGPFPTAGAVWESLRLMQKLFPIRQCEDSYYRARSRPCLQYQLKRCSAPCVGKISDADYQQQVSLARLFLQGKNEQVISSLVSNMEVSSEQLDFENAARYRDQIATLRKVQQQQFVSGTTAELDVIGFHRLKNQACLHLLFIRDQKILGSKSFFPNIPANTSDEEVVEAFISQHYLGEGVDQANIAKEIILPLAFESQKEIAVLLTKQAERDVKLSVNVRSERSRYLKLATTNAENALNVKNSHKESMQARFRDLNNEFELSKPIERLECFDISHTMGQQTIASCVVFNTDGPLKSDYRRYNVHGITPGDDYAAMSFALNKRYSKVTDEDKLPDIVFIDGGKGQLARAETFFADLNITKPPMLIGVAKGESRKPGLETLIMAGSHQLISLPATSPALHLVQHIRDESHRFAIAGHRAKRGKAATKSTLEEIPGIGMKKRQALLKYLGGLQEVKKATVDELMKVPGISKDLATNIFNSLHDN</sequence>
<evidence type="ECO:0000256" key="5">
    <source>
        <dbReference type="ARBA" id="ARBA00023204"/>
    </source>
</evidence>
<keyword evidence="5 7" id="KW-0234">DNA repair</keyword>
<dbReference type="RefSeq" id="WP_348397220.1">
    <property type="nucleotide sequence ID" value="NZ_CP136600.1"/>
</dbReference>
<name>A0ABZ0GS18_9GAMM</name>
<keyword evidence="12" id="KW-1185">Reference proteome</keyword>
<reference evidence="11 12" key="1">
    <citation type="submission" date="2023-09" db="EMBL/GenBank/DDBJ databases">
        <authorList>
            <person name="Qi X."/>
        </authorList>
    </citation>
    <scope>NUCLEOTIDE SEQUENCE [LARGE SCALE GENOMIC DNA]</scope>
    <source>
        <strain evidence="11 12">S1-1</strain>
    </source>
</reference>
<dbReference type="Pfam" id="PF02151">
    <property type="entry name" value="UVR"/>
    <property type="match status" value="1"/>
</dbReference>
<comment type="subunit">
    <text evidence="7">Interacts with UvrB in an incision complex.</text>
</comment>
<proteinExistence type="inferred from homology"/>
<dbReference type="HAMAP" id="MF_00203">
    <property type="entry name" value="UvrC"/>
    <property type="match status" value="1"/>
</dbReference>
<dbReference type="InterPro" id="IPR000305">
    <property type="entry name" value="GIY-YIG_endonuc"/>
</dbReference>
<dbReference type="Gene3D" id="1.10.150.20">
    <property type="entry name" value="5' to 3' exonuclease, C-terminal subdomain"/>
    <property type="match status" value="1"/>
</dbReference>
<dbReference type="CDD" id="cd10434">
    <property type="entry name" value="GIY-YIG_UvrC_Cho"/>
    <property type="match status" value="1"/>
</dbReference>
<dbReference type="InterPro" id="IPR036876">
    <property type="entry name" value="UVR_dom_sf"/>
</dbReference>
<evidence type="ECO:0000313" key="12">
    <source>
        <dbReference type="Proteomes" id="UP001301442"/>
    </source>
</evidence>
<feature type="domain" description="UVR" evidence="8">
    <location>
        <begin position="206"/>
        <end position="241"/>
    </location>
</feature>
<evidence type="ECO:0000259" key="8">
    <source>
        <dbReference type="PROSITE" id="PS50151"/>
    </source>
</evidence>
<accession>A0ABZ0GS18</accession>
<dbReference type="InterPro" id="IPR047296">
    <property type="entry name" value="GIY-YIG_UvrC_Cho"/>
</dbReference>